<keyword evidence="2" id="KW-1185">Reference proteome</keyword>
<name>A0A1M5M690_9BACT</name>
<dbReference type="InterPro" id="IPR023296">
    <property type="entry name" value="Glyco_hydro_beta-prop_sf"/>
</dbReference>
<dbReference type="Gene3D" id="2.115.10.20">
    <property type="entry name" value="Glycosyl hydrolase domain, family 43"/>
    <property type="match status" value="1"/>
</dbReference>
<accession>A0A1M5M690</accession>
<dbReference type="AlphaFoldDB" id="A0A1M5M690"/>
<organism evidence="1 2">
    <name type="scientific">Chryseolinea serpens</name>
    <dbReference type="NCBI Taxonomy" id="947013"/>
    <lineage>
        <taxon>Bacteria</taxon>
        <taxon>Pseudomonadati</taxon>
        <taxon>Bacteroidota</taxon>
        <taxon>Cytophagia</taxon>
        <taxon>Cytophagales</taxon>
        <taxon>Fulvivirgaceae</taxon>
        <taxon>Chryseolinea</taxon>
    </lineage>
</organism>
<sequence length="351" mass="39549">MALDPFFSKTMKKITSILFIASMIWEVGAVAQDISFERFPVNPIIHEGLLPKLEGDNINGPSLIKVPDWVTNKLGKYYLYFAHHKGKYIRLAYADDLKGPWKIYQPGTLQLEDCICKNAPVGTGESVRHQGAENSDDNVQHVASPDVLIDSLGKQIVLYYHCPQVMNGVKGQYTLRAVSSDGLRFKSDDVLLGESYFRVFQWNGSYYAIGRSSHIYRSKDGRTPFEKGPNPFLKVQNPSTLRHAAVKVVGNTLWVFYSRVGDEPERILLSKIPLQADWNGWTPTSPITVAESKEAYEGGDLPIEKSKAGLYYGKAHQLRDPYLFEENDKWYLLYSVAGEHGLAIGELKLKK</sequence>
<reference evidence="1 2" key="1">
    <citation type="submission" date="2016-11" db="EMBL/GenBank/DDBJ databases">
        <authorList>
            <person name="Jaros S."/>
            <person name="Januszkiewicz K."/>
            <person name="Wedrychowicz H."/>
        </authorList>
    </citation>
    <scope>NUCLEOTIDE SEQUENCE [LARGE SCALE GENOMIC DNA]</scope>
    <source>
        <strain evidence="1 2">DSM 24574</strain>
    </source>
</reference>
<proteinExistence type="predicted"/>
<dbReference type="SUPFAM" id="SSF75005">
    <property type="entry name" value="Arabinanase/levansucrase/invertase"/>
    <property type="match status" value="2"/>
</dbReference>
<dbReference type="Proteomes" id="UP000184212">
    <property type="component" value="Unassembled WGS sequence"/>
</dbReference>
<dbReference type="STRING" id="947013.SAMN04488109_1577"/>
<dbReference type="EMBL" id="FQWQ01000001">
    <property type="protein sequence ID" value="SHG72755.1"/>
    <property type="molecule type" value="Genomic_DNA"/>
</dbReference>
<evidence type="ECO:0008006" key="3">
    <source>
        <dbReference type="Google" id="ProtNLM"/>
    </source>
</evidence>
<evidence type="ECO:0000313" key="2">
    <source>
        <dbReference type="Proteomes" id="UP000184212"/>
    </source>
</evidence>
<evidence type="ECO:0000313" key="1">
    <source>
        <dbReference type="EMBL" id="SHG72755.1"/>
    </source>
</evidence>
<gene>
    <name evidence="1" type="ORF">SAMN04488109_1577</name>
</gene>
<protein>
    <recommendedName>
        <fullName evidence="3">Glycosyl hydrolases family 43</fullName>
    </recommendedName>
</protein>